<feature type="chain" id="PRO_5043123486" evidence="2">
    <location>
        <begin position="19"/>
        <end position="90"/>
    </location>
</feature>
<keyword evidence="4" id="KW-1185">Reference proteome</keyword>
<accession>A0A0N4W6W8</accession>
<evidence type="ECO:0000313" key="5">
    <source>
        <dbReference type="WBParaSite" id="HPLM_0000583001-mRNA-1"/>
    </source>
</evidence>
<reference evidence="5" key="1">
    <citation type="submission" date="2017-02" db="UniProtKB">
        <authorList>
            <consortium name="WormBaseParasite"/>
        </authorList>
    </citation>
    <scope>IDENTIFICATION</scope>
</reference>
<dbReference type="Proteomes" id="UP000268014">
    <property type="component" value="Unassembled WGS sequence"/>
</dbReference>
<dbReference type="AlphaFoldDB" id="A0A0N4W6W8"/>
<keyword evidence="2" id="KW-0732">Signal</keyword>
<gene>
    <name evidence="3" type="ORF">HPLM_LOCUS5822</name>
</gene>
<proteinExistence type="predicted"/>
<evidence type="ECO:0000256" key="2">
    <source>
        <dbReference type="SAM" id="SignalP"/>
    </source>
</evidence>
<evidence type="ECO:0000313" key="4">
    <source>
        <dbReference type="Proteomes" id="UP000268014"/>
    </source>
</evidence>
<protein>
    <submittedName>
        <fullName evidence="5">DB domain-containing protein</fullName>
    </submittedName>
</protein>
<keyword evidence="1" id="KW-1133">Transmembrane helix</keyword>
<feature type="signal peptide" evidence="2">
    <location>
        <begin position="1"/>
        <end position="18"/>
    </location>
</feature>
<evidence type="ECO:0000313" key="3">
    <source>
        <dbReference type="EMBL" id="VDO27189.1"/>
    </source>
</evidence>
<dbReference type="EMBL" id="UZAF01016393">
    <property type="protein sequence ID" value="VDO27189.1"/>
    <property type="molecule type" value="Genomic_DNA"/>
</dbReference>
<feature type="transmembrane region" description="Helical" evidence="1">
    <location>
        <begin position="69"/>
        <end position="88"/>
    </location>
</feature>
<reference evidence="3 4" key="2">
    <citation type="submission" date="2018-11" db="EMBL/GenBank/DDBJ databases">
        <authorList>
            <consortium name="Pathogen Informatics"/>
        </authorList>
    </citation>
    <scope>NUCLEOTIDE SEQUENCE [LARGE SCALE GENOMIC DNA]</scope>
    <source>
        <strain evidence="3 4">MHpl1</strain>
    </source>
</reference>
<sequence length="90" mass="10196">MRALWIFVFLVIVGAAIAQGGHEGHEGHGGHMRHDISMKLFLICGLRCPYAFQELLLFRLKRQFGFDPFMMGGMFDPFMMGGFGGWGWGR</sequence>
<dbReference type="WBParaSite" id="HPLM_0000583001-mRNA-1">
    <property type="protein sequence ID" value="HPLM_0000583001-mRNA-1"/>
    <property type="gene ID" value="HPLM_0000583001"/>
</dbReference>
<keyword evidence="1" id="KW-0812">Transmembrane</keyword>
<evidence type="ECO:0000256" key="1">
    <source>
        <dbReference type="SAM" id="Phobius"/>
    </source>
</evidence>
<organism evidence="5">
    <name type="scientific">Haemonchus placei</name>
    <name type="common">Barber's pole worm</name>
    <dbReference type="NCBI Taxonomy" id="6290"/>
    <lineage>
        <taxon>Eukaryota</taxon>
        <taxon>Metazoa</taxon>
        <taxon>Ecdysozoa</taxon>
        <taxon>Nematoda</taxon>
        <taxon>Chromadorea</taxon>
        <taxon>Rhabditida</taxon>
        <taxon>Rhabditina</taxon>
        <taxon>Rhabditomorpha</taxon>
        <taxon>Strongyloidea</taxon>
        <taxon>Trichostrongylidae</taxon>
        <taxon>Haemonchus</taxon>
    </lineage>
</organism>
<name>A0A0N4W6W8_HAEPC</name>
<keyword evidence="1" id="KW-0472">Membrane</keyword>